<protein>
    <submittedName>
        <fullName evidence="2">Uncharacterized protein</fullName>
    </submittedName>
</protein>
<gene>
    <name evidence="2" type="ORF">K435DRAFT_870326</name>
</gene>
<evidence type="ECO:0000256" key="1">
    <source>
        <dbReference type="SAM" id="SignalP"/>
    </source>
</evidence>
<keyword evidence="3" id="KW-1185">Reference proteome</keyword>
<name>A0A4S8L6V2_DENBC</name>
<reference evidence="2 3" key="1">
    <citation type="journal article" date="2019" name="Nat. Ecol. Evol.">
        <title>Megaphylogeny resolves global patterns of mushroom evolution.</title>
        <authorList>
            <person name="Varga T."/>
            <person name="Krizsan K."/>
            <person name="Foldi C."/>
            <person name="Dima B."/>
            <person name="Sanchez-Garcia M."/>
            <person name="Sanchez-Ramirez S."/>
            <person name="Szollosi G.J."/>
            <person name="Szarkandi J.G."/>
            <person name="Papp V."/>
            <person name="Albert L."/>
            <person name="Andreopoulos W."/>
            <person name="Angelini C."/>
            <person name="Antonin V."/>
            <person name="Barry K.W."/>
            <person name="Bougher N.L."/>
            <person name="Buchanan P."/>
            <person name="Buyck B."/>
            <person name="Bense V."/>
            <person name="Catcheside P."/>
            <person name="Chovatia M."/>
            <person name="Cooper J."/>
            <person name="Damon W."/>
            <person name="Desjardin D."/>
            <person name="Finy P."/>
            <person name="Geml J."/>
            <person name="Haridas S."/>
            <person name="Hughes K."/>
            <person name="Justo A."/>
            <person name="Karasinski D."/>
            <person name="Kautmanova I."/>
            <person name="Kiss B."/>
            <person name="Kocsube S."/>
            <person name="Kotiranta H."/>
            <person name="LaButti K.M."/>
            <person name="Lechner B.E."/>
            <person name="Liimatainen K."/>
            <person name="Lipzen A."/>
            <person name="Lukacs Z."/>
            <person name="Mihaltcheva S."/>
            <person name="Morgado L.N."/>
            <person name="Niskanen T."/>
            <person name="Noordeloos M.E."/>
            <person name="Ohm R.A."/>
            <person name="Ortiz-Santana B."/>
            <person name="Ovrebo C."/>
            <person name="Racz N."/>
            <person name="Riley R."/>
            <person name="Savchenko A."/>
            <person name="Shiryaev A."/>
            <person name="Soop K."/>
            <person name="Spirin V."/>
            <person name="Szebenyi C."/>
            <person name="Tomsovsky M."/>
            <person name="Tulloss R.E."/>
            <person name="Uehling J."/>
            <person name="Grigoriev I.V."/>
            <person name="Vagvolgyi C."/>
            <person name="Papp T."/>
            <person name="Martin F.M."/>
            <person name="Miettinen O."/>
            <person name="Hibbett D.S."/>
            <person name="Nagy L.G."/>
        </authorList>
    </citation>
    <scope>NUCLEOTIDE SEQUENCE [LARGE SCALE GENOMIC DNA]</scope>
    <source>
        <strain evidence="2 3">CBS 962.96</strain>
    </source>
</reference>
<keyword evidence="1" id="KW-0732">Signal</keyword>
<feature type="signal peptide" evidence="1">
    <location>
        <begin position="1"/>
        <end position="20"/>
    </location>
</feature>
<evidence type="ECO:0000313" key="3">
    <source>
        <dbReference type="Proteomes" id="UP000297245"/>
    </source>
</evidence>
<dbReference type="EMBL" id="ML179603">
    <property type="protein sequence ID" value="THU84377.1"/>
    <property type="molecule type" value="Genomic_DNA"/>
</dbReference>
<feature type="chain" id="PRO_5020942548" evidence="1">
    <location>
        <begin position="21"/>
        <end position="72"/>
    </location>
</feature>
<accession>A0A4S8L6V2</accession>
<dbReference type="Proteomes" id="UP000297245">
    <property type="component" value="Unassembled WGS sequence"/>
</dbReference>
<dbReference type="AlphaFoldDB" id="A0A4S8L6V2"/>
<dbReference type="OrthoDB" id="10552968at2759"/>
<sequence>MQYKFFVALAIFFVSTFVVASPVPAPVPEARLRLPRADIEAREFVPEVVAREPEIVDVEEREPEPFCHWDCI</sequence>
<proteinExistence type="predicted"/>
<organism evidence="2 3">
    <name type="scientific">Dendrothele bispora (strain CBS 962.96)</name>
    <dbReference type="NCBI Taxonomy" id="1314807"/>
    <lineage>
        <taxon>Eukaryota</taxon>
        <taxon>Fungi</taxon>
        <taxon>Dikarya</taxon>
        <taxon>Basidiomycota</taxon>
        <taxon>Agaricomycotina</taxon>
        <taxon>Agaricomycetes</taxon>
        <taxon>Agaricomycetidae</taxon>
        <taxon>Agaricales</taxon>
        <taxon>Agaricales incertae sedis</taxon>
        <taxon>Dendrothele</taxon>
    </lineage>
</organism>
<evidence type="ECO:0000313" key="2">
    <source>
        <dbReference type="EMBL" id="THU84377.1"/>
    </source>
</evidence>